<evidence type="ECO:0000313" key="3">
    <source>
        <dbReference type="EMBL" id="CAK3758888.1"/>
    </source>
</evidence>
<feature type="compositionally biased region" description="Basic and acidic residues" evidence="1">
    <location>
        <begin position="274"/>
        <end position="289"/>
    </location>
</feature>
<dbReference type="AlphaFoldDB" id="A0AAI8VUW4"/>
<evidence type="ECO:0000313" key="4">
    <source>
        <dbReference type="Proteomes" id="UP001296104"/>
    </source>
</evidence>
<feature type="compositionally biased region" description="Acidic residues" evidence="1">
    <location>
        <begin position="356"/>
        <end position="396"/>
    </location>
</feature>
<gene>
    <name evidence="3" type="ORF">LECACI_7A000273</name>
</gene>
<sequence>MAAAAPPPPAPVAIDLKSQATFPIRLGASILKSSSSPSSSSSSPSCSADEGKRFTNLRYNHKPHFKHGGGAAAAVKARIRQGDEAGESRLELEDGEGKYAYSGRYGHDEESYVLVIRGNEGVLERVGTTHGFNLIQTPSESDAAKLAERYPPLGGEDEGEDDLFGEEEEDAPPDEGNPFDYRHFLKAELEKAESTNANLDASRTPHVVPKPTVSTAATSKPARRTGTETKTEPAKKRKTPATNKANAKRLKAGQESTTASSAAATTAGPVKPKAKPEVPKINLDRKASLDDSGELILENETPITEKPPKHSAMALALQGQLNGPISLRSAANSPGSHVASPAPQRPEGVEEAYVFEFDDDPEPEPEPTKENDDDEEEEDEDARDGDEEDGDVEDFELPSPAQNRDNREPAPGDEEDDLDKQLALAMMEEDDGGHQQESEEESEEE</sequence>
<feature type="region of interest" description="Disordered" evidence="1">
    <location>
        <begin position="138"/>
        <end position="180"/>
    </location>
</feature>
<organism evidence="3 4">
    <name type="scientific">Lecanosticta acicola</name>
    <dbReference type="NCBI Taxonomy" id="111012"/>
    <lineage>
        <taxon>Eukaryota</taxon>
        <taxon>Fungi</taxon>
        <taxon>Dikarya</taxon>
        <taxon>Ascomycota</taxon>
        <taxon>Pezizomycotina</taxon>
        <taxon>Dothideomycetes</taxon>
        <taxon>Dothideomycetidae</taxon>
        <taxon>Mycosphaerellales</taxon>
        <taxon>Mycosphaerellaceae</taxon>
        <taxon>Lecanosticta</taxon>
    </lineage>
</organism>
<dbReference type="Pfam" id="PF09816">
    <property type="entry name" value="EAF"/>
    <property type="match status" value="1"/>
</dbReference>
<feature type="compositionally biased region" description="Polar residues" evidence="1">
    <location>
        <begin position="319"/>
        <end position="335"/>
    </location>
</feature>
<feature type="compositionally biased region" description="Low complexity" evidence="1">
    <location>
        <begin position="256"/>
        <end position="271"/>
    </location>
</feature>
<keyword evidence="4" id="KW-1185">Reference proteome</keyword>
<accession>A0AAI8VUW4</accession>
<name>A0AAI8VUW4_9PEZI</name>
<dbReference type="Proteomes" id="UP001296104">
    <property type="component" value="Unassembled WGS sequence"/>
</dbReference>
<proteinExistence type="predicted"/>
<feature type="compositionally biased region" description="Basic and acidic residues" evidence="1">
    <location>
        <begin position="225"/>
        <end position="234"/>
    </location>
</feature>
<evidence type="ECO:0000256" key="1">
    <source>
        <dbReference type="SAM" id="MobiDB-lite"/>
    </source>
</evidence>
<feature type="region of interest" description="Disordered" evidence="1">
    <location>
        <begin position="193"/>
        <end position="445"/>
    </location>
</feature>
<protein>
    <recommendedName>
        <fullName evidence="2">Transcription elongation factor Eaf N-terminal domain-containing protein</fullName>
    </recommendedName>
</protein>
<feature type="domain" description="Transcription elongation factor Eaf N-terminal" evidence="2">
    <location>
        <begin position="22"/>
        <end position="137"/>
    </location>
</feature>
<feature type="compositionally biased region" description="Acidic residues" evidence="1">
    <location>
        <begin position="155"/>
        <end position="173"/>
    </location>
</feature>
<feature type="region of interest" description="Disordered" evidence="1">
    <location>
        <begin position="31"/>
        <end position="54"/>
    </location>
</feature>
<dbReference type="InterPro" id="IPR019194">
    <property type="entry name" value="Tscrpt_elong_fac_Eaf_N"/>
</dbReference>
<comment type="caution">
    <text evidence="3">The sequence shown here is derived from an EMBL/GenBank/DDBJ whole genome shotgun (WGS) entry which is preliminary data.</text>
</comment>
<evidence type="ECO:0000259" key="2">
    <source>
        <dbReference type="Pfam" id="PF09816"/>
    </source>
</evidence>
<reference evidence="3" key="1">
    <citation type="submission" date="2023-11" db="EMBL/GenBank/DDBJ databases">
        <authorList>
            <person name="Alioto T."/>
            <person name="Alioto T."/>
            <person name="Gomez Garrido J."/>
        </authorList>
    </citation>
    <scope>NUCLEOTIDE SEQUENCE</scope>
</reference>
<feature type="compositionally biased region" description="Low complexity" evidence="1">
    <location>
        <begin position="33"/>
        <end position="47"/>
    </location>
</feature>
<dbReference type="EMBL" id="CAVMBE010000001">
    <property type="protein sequence ID" value="CAK3758888.1"/>
    <property type="molecule type" value="Genomic_DNA"/>
</dbReference>